<dbReference type="AlphaFoldDB" id="A0A2B6R1T2"/>
<gene>
    <name evidence="1" type="ORF">CN613_30530</name>
</gene>
<organism evidence="1 2">
    <name type="scientific">Bacillus pseudomycoides</name>
    <dbReference type="NCBI Taxonomy" id="64104"/>
    <lineage>
        <taxon>Bacteria</taxon>
        <taxon>Bacillati</taxon>
        <taxon>Bacillota</taxon>
        <taxon>Bacilli</taxon>
        <taxon>Bacillales</taxon>
        <taxon>Bacillaceae</taxon>
        <taxon>Bacillus</taxon>
        <taxon>Bacillus cereus group</taxon>
    </lineage>
</organism>
<protein>
    <submittedName>
        <fullName evidence="1">Uncharacterized protein</fullName>
    </submittedName>
</protein>
<evidence type="ECO:0000313" key="1">
    <source>
        <dbReference type="EMBL" id="PEM55481.1"/>
    </source>
</evidence>
<evidence type="ECO:0000313" key="2">
    <source>
        <dbReference type="Proteomes" id="UP000219775"/>
    </source>
</evidence>
<reference evidence="1 2" key="1">
    <citation type="submission" date="2017-09" db="EMBL/GenBank/DDBJ databases">
        <title>Large-scale bioinformatics analysis of Bacillus genomes uncovers conserved roles of natural products in bacterial physiology.</title>
        <authorList>
            <consortium name="Agbiome Team Llc"/>
            <person name="Bleich R.M."/>
            <person name="Grubbs K.J."/>
            <person name="Santa Maria K.C."/>
            <person name="Allen S.E."/>
            <person name="Farag S."/>
            <person name="Shank E.A."/>
            <person name="Bowers A."/>
        </authorList>
    </citation>
    <scope>NUCLEOTIDE SEQUENCE [LARGE SCALE GENOMIC DNA]</scope>
    <source>
        <strain evidence="1 2">AFS009893</strain>
    </source>
</reference>
<dbReference type="Proteomes" id="UP000219775">
    <property type="component" value="Unassembled WGS sequence"/>
</dbReference>
<name>A0A2B6R1T2_9BACI</name>
<sequence>MPMGMWGFDDEVSERGLKYCIGGDHMQEWYYIVDKKDLRIFVDLIYFFIEEHDADKMINPKLGIKGWS</sequence>
<accession>A0A2B6R1T2</accession>
<proteinExistence type="predicted"/>
<comment type="caution">
    <text evidence="1">The sequence shown here is derived from an EMBL/GenBank/DDBJ whole genome shotgun (WGS) entry which is preliminary data.</text>
</comment>
<dbReference type="EMBL" id="NUDP01000321">
    <property type="protein sequence ID" value="PEM55481.1"/>
    <property type="molecule type" value="Genomic_DNA"/>
</dbReference>